<dbReference type="PANTHER" id="PTHR38684">
    <property type="entry name" value="PROTEIN AMPE"/>
    <property type="match status" value="1"/>
</dbReference>
<dbReference type="InterPro" id="IPR031347">
    <property type="entry name" value="AmpE"/>
</dbReference>
<evidence type="ECO:0000313" key="3">
    <source>
        <dbReference type="Proteomes" id="UP001239782"/>
    </source>
</evidence>
<dbReference type="Pfam" id="PF17113">
    <property type="entry name" value="AmpE"/>
    <property type="match status" value="1"/>
</dbReference>
<keyword evidence="1" id="KW-1133">Transmembrane helix</keyword>
<dbReference type="Proteomes" id="UP001239782">
    <property type="component" value="Chromosome"/>
</dbReference>
<name>A0AA51RW88_9GAMM</name>
<keyword evidence="1" id="KW-0812">Transmembrane</keyword>
<dbReference type="RefSeq" id="WP_309203874.1">
    <property type="nucleotide sequence ID" value="NZ_CP133548.1"/>
</dbReference>
<keyword evidence="3" id="KW-1185">Reference proteome</keyword>
<dbReference type="EMBL" id="CP133548">
    <property type="protein sequence ID" value="WMS88655.1"/>
    <property type="molecule type" value="Genomic_DNA"/>
</dbReference>
<proteinExistence type="predicted"/>
<evidence type="ECO:0000256" key="1">
    <source>
        <dbReference type="SAM" id="Phobius"/>
    </source>
</evidence>
<organism evidence="2 3">
    <name type="scientific">Pleionea litopenaei</name>
    <dbReference type="NCBI Taxonomy" id="3070815"/>
    <lineage>
        <taxon>Bacteria</taxon>
        <taxon>Pseudomonadati</taxon>
        <taxon>Pseudomonadota</taxon>
        <taxon>Gammaproteobacteria</taxon>
        <taxon>Oceanospirillales</taxon>
        <taxon>Pleioneaceae</taxon>
        <taxon>Pleionea</taxon>
    </lineage>
</organism>
<feature type="transmembrane region" description="Helical" evidence="1">
    <location>
        <begin position="48"/>
        <end position="66"/>
    </location>
</feature>
<gene>
    <name evidence="2" type="primary">ampE</name>
    <name evidence="2" type="ORF">Q9312_07000</name>
</gene>
<reference evidence="2 3" key="1">
    <citation type="submission" date="2023-08" db="EMBL/GenBank/DDBJ databases">
        <title>Pleionea litopenaei sp. nov., isolated from stomach of juvenile Litopenaeus vannamei.</title>
        <authorList>
            <person name="Rho A.M."/>
            <person name="Hwang C.Y."/>
        </authorList>
    </citation>
    <scope>NUCLEOTIDE SEQUENCE [LARGE SCALE GENOMIC DNA]</scope>
    <source>
        <strain evidence="2 3">HL-JVS1</strain>
    </source>
</reference>
<accession>A0AA51RW88</accession>
<keyword evidence="1" id="KW-0472">Membrane</keyword>
<feature type="transmembrane region" description="Helical" evidence="1">
    <location>
        <begin position="73"/>
        <end position="91"/>
    </location>
</feature>
<dbReference type="KEGG" id="plei:Q9312_07000"/>
<evidence type="ECO:0000313" key="2">
    <source>
        <dbReference type="EMBL" id="WMS88655.1"/>
    </source>
</evidence>
<feature type="transmembrane region" description="Helical" evidence="1">
    <location>
        <begin position="132"/>
        <end position="153"/>
    </location>
</feature>
<sequence>MTLIVLVAVLILETFASHLAGLRNHHRIVQYADSWQAIFDSSKQLNPWLVSFLVLLPPVVIASVLLQSQPGVFGFLFQLAVAVAIVFWSLGPKTLADFYRQQLGTEGEQGVPTNDEERALAQGLINYAHQGFLAVLIWLVLLGPVAALIYRVVHHLAESERTTPEDSSNPVWQTLFHIVDWIPTRLSALLFMLTGNFATGFSAFKQEALSTDANNAQLLTDTALKSMTFEAEDVHSSLSEARHSCERCLILLTVLIALMSFFQLT</sequence>
<protein>
    <submittedName>
        <fullName evidence="2">Regulatory signaling modulator protein AmpE</fullName>
    </submittedName>
</protein>
<dbReference type="PANTHER" id="PTHR38684:SF1">
    <property type="entry name" value="PROTEIN AMPE"/>
    <property type="match status" value="1"/>
</dbReference>
<dbReference type="InterPro" id="IPR052966">
    <property type="entry name" value="Beta-lactamase_Reg"/>
</dbReference>
<dbReference type="GO" id="GO:0005886">
    <property type="term" value="C:plasma membrane"/>
    <property type="evidence" value="ECO:0007669"/>
    <property type="project" value="TreeGrafter"/>
</dbReference>
<dbReference type="AlphaFoldDB" id="A0AA51RW88"/>
<dbReference type="GO" id="GO:0046677">
    <property type="term" value="P:response to antibiotic"/>
    <property type="evidence" value="ECO:0007669"/>
    <property type="project" value="TreeGrafter"/>
</dbReference>